<dbReference type="eggNOG" id="ENOG502QQTD">
    <property type="taxonomic scope" value="Eukaryota"/>
</dbReference>
<accession>C1N9W6</accession>
<evidence type="ECO:0000313" key="1">
    <source>
        <dbReference type="EMBL" id="EEH51139.1"/>
    </source>
</evidence>
<dbReference type="PANTHER" id="PTHR34554:SF2">
    <property type="entry name" value="RGS1-HXK1-INTERACTING PROTEIN 1"/>
    <property type="match status" value="1"/>
</dbReference>
<dbReference type="GeneID" id="9690128"/>
<dbReference type="OrthoDB" id="1914410at2759"/>
<dbReference type="EMBL" id="GG663752">
    <property type="protein sequence ID" value="EEH51139.1"/>
    <property type="molecule type" value="Genomic_DNA"/>
</dbReference>
<reference evidence="1 2" key="1">
    <citation type="journal article" date="2009" name="Science">
        <title>Green evolution and dynamic adaptations revealed by genomes of the marine picoeukaryotes Micromonas.</title>
        <authorList>
            <person name="Worden A.Z."/>
            <person name="Lee J.H."/>
            <person name="Mock T."/>
            <person name="Rouze P."/>
            <person name="Simmons M.P."/>
            <person name="Aerts A.L."/>
            <person name="Allen A.E."/>
            <person name="Cuvelier M.L."/>
            <person name="Derelle E."/>
            <person name="Everett M.V."/>
            <person name="Foulon E."/>
            <person name="Grimwood J."/>
            <person name="Gundlach H."/>
            <person name="Henrissat B."/>
            <person name="Napoli C."/>
            <person name="McDonald S.M."/>
            <person name="Parker M.S."/>
            <person name="Rombauts S."/>
            <person name="Salamov A."/>
            <person name="Von Dassow P."/>
            <person name="Badger J.H."/>
            <person name="Coutinho P.M."/>
            <person name="Demir E."/>
            <person name="Dubchak I."/>
            <person name="Gentemann C."/>
            <person name="Eikrem W."/>
            <person name="Gready J.E."/>
            <person name="John U."/>
            <person name="Lanier W."/>
            <person name="Lindquist E.A."/>
            <person name="Lucas S."/>
            <person name="Mayer K.F."/>
            <person name="Moreau H."/>
            <person name="Not F."/>
            <person name="Otillar R."/>
            <person name="Panaud O."/>
            <person name="Pangilinan J."/>
            <person name="Paulsen I."/>
            <person name="Piegu B."/>
            <person name="Poliakov A."/>
            <person name="Robbens S."/>
            <person name="Schmutz J."/>
            <person name="Toulza E."/>
            <person name="Wyss T."/>
            <person name="Zelensky A."/>
            <person name="Zhou K."/>
            <person name="Armbrust E.V."/>
            <person name="Bhattacharya D."/>
            <person name="Goodenough U.W."/>
            <person name="Van de Peer Y."/>
            <person name="Grigoriev I.V."/>
        </authorList>
    </citation>
    <scope>NUCLEOTIDE SEQUENCE [LARGE SCALE GENOMIC DNA]</scope>
    <source>
        <strain evidence="1 2">CCMP1545</strain>
    </source>
</reference>
<dbReference type="KEGG" id="mpp:MICPUCDRAFT_43640"/>
<sequence>MELPPPVRDVLDAVAGALPGAATASNVVDSAVSSIVRIGSTRVAVATEVASAQIAVARSRLDAVETAAREIESRFFERPTAIATSAVTRAPYATAAGAVAVASLALPGTRALLWRATFGRLQSEEFLFNRATRAYESLAHAAEGRAGELAKAREAAAIAEEEMSRGRSKLRAAAKELKRLGAANARDESKANLVLDELRSLPSKHALSLRAKVADASAELRKIRGGVDDGLRKAFRAGVEI</sequence>
<name>C1N9W6_MICPC</name>
<dbReference type="AlphaFoldDB" id="C1N9W6"/>
<dbReference type="Proteomes" id="UP000001876">
    <property type="component" value="Unassembled WGS sequence"/>
</dbReference>
<dbReference type="PANTHER" id="PTHR34554">
    <property type="entry name" value="RGS1-HXK1-INTERACTING PROTEIN 1"/>
    <property type="match status" value="1"/>
</dbReference>
<dbReference type="RefSeq" id="XP_003064805.1">
    <property type="nucleotide sequence ID" value="XM_003064759.1"/>
</dbReference>
<organism evidence="2">
    <name type="scientific">Micromonas pusilla (strain CCMP1545)</name>
    <name type="common">Picoplanktonic green alga</name>
    <dbReference type="NCBI Taxonomy" id="564608"/>
    <lineage>
        <taxon>Eukaryota</taxon>
        <taxon>Viridiplantae</taxon>
        <taxon>Chlorophyta</taxon>
        <taxon>Mamiellophyceae</taxon>
        <taxon>Mamiellales</taxon>
        <taxon>Mamiellaceae</taxon>
        <taxon>Micromonas</taxon>
    </lineage>
</organism>
<dbReference type="OMA" id="KDMKRGH"/>
<keyword evidence="2" id="KW-1185">Reference proteome</keyword>
<protein>
    <submittedName>
        <fullName evidence="1">Predicted protein</fullName>
    </submittedName>
</protein>
<gene>
    <name evidence="1" type="ORF">MICPUCDRAFT_43640</name>
</gene>
<evidence type="ECO:0000313" key="2">
    <source>
        <dbReference type="Proteomes" id="UP000001876"/>
    </source>
</evidence>
<dbReference type="STRING" id="564608.C1N9W6"/>
<dbReference type="InterPro" id="IPR053284">
    <property type="entry name" value="RGS1-HXK1_interactor"/>
</dbReference>
<proteinExistence type="predicted"/>